<sequence length="156" mass="17843">MNKNNDGFKHRKEANERVSFSPSQDSSMSAECGSRRIAFGRGNYCLRAMLRISAMKQETSVHISCLAPVLLYLVARPDYVPLLCLRRPSRPYQTSHACHVEGTRGGRPGSSLEFFFSPLINTFLRISIDTIQKQQNNMCDINIFDYLKYFILLVKE</sequence>
<comment type="caution">
    <text evidence="2">The sequence shown here is derived from an EMBL/GenBank/DDBJ whole genome shotgun (WGS) entry which is preliminary data.</text>
</comment>
<evidence type="ECO:0000256" key="1">
    <source>
        <dbReference type="SAM" id="MobiDB-lite"/>
    </source>
</evidence>
<organism evidence="2 3">
    <name type="scientific">Vanilla planifolia</name>
    <name type="common">Vanilla</name>
    <dbReference type="NCBI Taxonomy" id="51239"/>
    <lineage>
        <taxon>Eukaryota</taxon>
        <taxon>Viridiplantae</taxon>
        <taxon>Streptophyta</taxon>
        <taxon>Embryophyta</taxon>
        <taxon>Tracheophyta</taxon>
        <taxon>Spermatophyta</taxon>
        <taxon>Magnoliopsida</taxon>
        <taxon>Liliopsida</taxon>
        <taxon>Asparagales</taxon>
        <taxon>Orchidaceae</taxon>
        <taxon>Vanilloideae</taxon>
        <taxon>Vanilleae</taxon>
        <taxon>Vanilla</taxon>
    </lineage>
</organism>
<accession>A0A835S4M9</accession>
<reference evidence="2 3" key="1">
    <citation type="journal article" date="2020" name="Nat. Food">
        <title>A phased Vanilla planifolia genome enables genetic improvement of flavour and production.</title>
        <authorList>
            <person name="Hasing T."/>
            <person name="Tang H."/>
            <person name="Brym M."/>
            <person name="Khazi F."/>
            <person name="Huang T."/>
            <person name="Chambers A.H."/>
        </authorList>
    </citation>
    <scope>NUCLEOTIDE SEQUENCE [LARGE SCALE GENOMIC DNA]</scope>
    <source>
        <tissue evidence="2">Leaf</tissue>
    </source>
</reference>
<evidence type="ECO:0000313" key="2">
    <source>
        <dbReference type="EMBL" id="KAG0502513.1"/>
    </source>
</evidence>
<feature type="region of interest" description="Disordered" evidence="1">
    <location>
        <begin position="1"/>
        <end position="29"/>
    </location>
</feature>
<dbReference type="EMBL" id="JADCNM010000001">
    <property type="protein sequence ID" value="KAG0502513.1"/>
    <property type="molecule type" value="Genomic_DNA"/>
</dbReference>
<feature type="compositionally biased region" description="Polar residues" evidence="1">
    <location>
        <begin position="18"/>
        <end position="29"/>
    </location>
</feature>
<gene>
    <name evidence="2" type="ORF">HPP92_002585</name>
</gene>
<proteinExistence type="predicted"/>
<name>A0A835S4M9_VANPL</name>
<dbReference type="AlphaFoldDB" id="A0A835S4M9"/>
<protein>
    <submittedName>
        <fullName evidence="2">Uncharacterized protein</fullName>
    </submittedName>
</protein>
<dbReference type="Proteomes" id="UP000639772">
    <property type="component" value="Chromosome 1"/>
</dbReference>
<evidence type="ECO:0000313" key="3">
    <source>
        <dbReference type="Proteomes" id="UP000639772"/>
    </source>
</evidence>